<dbReference type="AlphaFoldDB" id="A0A1X7TVA4"/>
<dbReference type="OrthoDB" id="6116485at2759"/>
<feature type="compositionally biased region" description="Basic and acidic residues" evidence="1">
    <location>
        <begin position="103"/>
        <end position="124"/>
    </location>
</feature>
<dbReference type="EnsemblMetazoa" id="Aqu2.1.18987_001">
    <property type="protein sequence ID" value="Aqu2.1.18987_001"/>
    <property type="gene ID" value="Aqu2.1.18987"/>
</dbReference>
<dbReference type="InParanoid" id="A0A1X7TVA4"/>
<organism evidence="2">
    <name type="scientific">Amphimedon queenslandica</name>
    <name type="common">Sponge</name>
    <dbReference type="NCBI Taxonomy" id="400682"/>
    <lineage>
        <taxon>Eukaryota</taxon>
        <taxon>Metazoa</taxon>
        <taxon>Porifera</taxon>
        <taxon>Demospongiae</taxon>
        <taxon>Heteroscleromorpha</taxon>
        <taxon>Haplosclerida</taxon>
        <taxon>Niphatidae</taxon>
        <taxon>Amphimedon</taxon>
    </lineage>
</organism>
<sequence length="439" mass="48541">MSSPELVVFQKSSSDIADAASGLLSSFPVKLYSKDIIDSKLRDNVTGMTGLGPDQKANLLLKGIEDKLKHAKSEKERKELFELILNVMDDNIPLDSVAEKMREEYQKEVAKPKKEKEKSSREVNDGPGVTDSGQAQVDRPAMMKALNAVGQQLSRVQHSRYHLAVLILMEGDKVATQGEFLQLFQTAQKKLGSCQDAIAFTIAVLERSHFGNTEDLKPFASSGYVLDDSVELFLAINDFYNQMNDKNFSSAKVVVSGSFFNSRDLSELDRSGLVSLLFSEGVVAIVDDAVSKIEGFLDSKSYKGFEERCKRSAAERSDTKPPTTGASNTLPSTNKVPIGSHVNGGGTNGTTNAPVPKRRVETDSPAVDEATKLPDHKQHGVIEFECDDKFKEIAYKMNKLSRGYCIIINMKKDREEGNQEDINSLRTLFEDTLQFTFKV</sequence>
<accession>A0A1X7TVA4</accession>
<dbReference type="Gene3D" id="3.40.50.1460">
    <property type="match status" value="1"/>
</dbReference>
<feature type="region of interest" description="Disordered" evidence="1">
    <location>
        <begin position="103"/>
        <end position="136"/>
    </location>
</feature>
<name>A0A1X7TVA4_AMPQE</name>
<proteinExistence type="predicted"/>
<evidence type="ECO:0000313" key="2">
    <source>
        <dbReference type="EnsemblMetazoa" id="Aqu2.1.18987_001"/>
    </source>
</evidence>
<feature type="region of interest" description="Disordered" evidence="1">
    <location>
        <begin position="311"/>
        <end position="374"/>
    </location>
</feature>
<feature type="compositionally biased region" description="Polar residues" evidence="1">
    <location>
        <begin position="320"/>
        <end position="335"/>
    </location>
</feature>
<protein>
    <submittedName>
        <fullName evidence="2">Uncharacterized protein</fullName>
    </submittedName>
</protein>
<evidence type="ECO:0000256" key="1">
    <source>
        <dbReference type="SAM" id="MobiDB-lite"/>
    </source>
</evidence>
<reference evidence="2" key="1">
    <citation type="submission" date="2017-05" db="UniProtKB">
        <authorList>
            <consortium name="EnsemblMetazoa"/>
        </authorList>
    </citation>
    <scope>IDENTIFICATION</scope>
</reference>